<proteinExistence type="predicted"/>
<reference evidence="8 9" key="1">
    <citation type="submission" date="2025-04" db="UniProtKB">
        <authorList>
            <consortium name="RefSeq"/>
        </authorList>
    </citation>
    <scope>IDENTIFICATION</scope>
</reference>
<dbReference type="CDD" id="cd00096">
    <property type="entry name" value="Ig"/>
    <property type="match status" value="1"/>
</dbReference>
<feature type="disulfide bond" evidence="3">
    <location>
        <begin position="1071"/>
        <end position="1132"/>
    </location>
</feature>
<dbReference type="RefSeq" id="XP_022110355.1">
    <property type="nucleotide sequence ID" value="XM_022254663.1"/>
</dbReference>
<evidence type="ECO:0000313" key="8">
    <source>
        <dbReference type="RefSeq" id="XP_022110354.1"/>
    </source>
</evidence>
<comment type="caution">
    <text evidence="3">Lacks conserved residue(s) required for the propagation of feature annotation.</text>
</comment>
<dbReference type="KEGG" id="aplc:110989943"/>
<keyword evidence="1" id="KW-0217">Developmental protein</keyword>
<dbReference type="PANTHER" id="PTHR11309">
    <property type="entry name" value="FRIZZLED"/>
    <property type="match status" value="1"/>
</dbReference>
<feature type="domain" description="Ig-like" evidence="6">
    <location>
        <begin position="478"/>
        <end position="580"/>
    </location>
</feature>
<keyword evidence="7" id="KW-1185">Reference proteome</keyword>
<dbReference type="PROSITE" id="PS50835">
    <property type="entry name" value="IG_LIKE"/>
    <property type="match status" value="7"/>
</dbReference>
<keyword evidence="2 3" id="KW-1015">Disulfide bond</keyword>
<dbReference type="InterPro" id="IPR007110">
    <property type="entry name" value="Ig-like_dom"/>
</dbReference>
<dbReference type="SUPFAM" id="SSF63501">
    <property type="entry name" value="Frizzled cysteine-rich domain"/>
    <property type="match status" value="4"/>
</dbReference>
<evidence type="ECO:0000259" key="5">
    <source>
        <dbReference type="PROSITE" id="PS50038"/>
    </source>
</evidence>
<dbReference type="Pfam" id="PF01392">
    <property type="entry name" value="Fz"/>
    <property type="match status" value="4"/>
</dbReference>
<feature type="chain" id="PRO_5044665771" evidence="4">
    <location>
        <begin position="25"/>
        <end position="1505"/>
    </location>
</feature>
<dbReference type="Proteomes" id="UP000694845">
    <property type="component" value="Unplaced"/>
</dbReference>
<dbReference type="Gene3D" id="1.10.2000.10">
    <property type="entry name" value="Frizzled cysteine-rich domain"/>
    <property type="match status" value="4"/>
</dbReference>
<feature type="domain" description="Ig-like" evidence="6">
    <location>
        <begin position="715"/>
        <end position="818"/>
    </location>
</feature>
<dbReference type="SMART" id="SM00408">
    <property type="entry name" value="IGc2"/>
    <property type="match status" value="6"/>
</dbReference>
<feature type="domain" description="Ig-like" evidence="6">
    <location>
        <begin position="596"/>
        <end position="699"/>
    </location>
</feature>
<dbReference type="SMART" id="SM00063">
    <property type="entry name" value="FRI"/>
    <property type="match status" value="3"/>
</dbReference>
<dbReference type="OrthoDB" id="5985572at2759"/>
<feature type="disulfide bond" evidence="3">
    <location>
        <begin position="1079"/>
        <end position="1125"/>
    </location>
</feature>
<protein>
    <submittedName>
        <fullName evidence="8 9">Uncharacterized protein LOC110989943 isoform X1</fullName>
    </submittedName>
</protein>
<dbReference type="SUPFAM" id="SSF48726">
    <property type="entry name" value="Immunoglobulin"/>
    <property type="match status" value="3"/>
</dbReference>
<feature type="disulfide bond" evidence="3">
    <location>
        <begin position="121"/>
        <end position="145"/>
    </location>
</feature>
<dbReference type="GO" id="GO:0060070">
    <property type="term" value="P:canonical Wnt signaling pathway"/>
    <property type="evidence" value="ECO:0007669"/>
    <property type="project" value="TreeGrafter"/>
</dbReference>
<dbReference type="Gene3D" id="2.60.40.10">
    <property type="entry name" value="Immunoglobulins"/>
    <property type="match status" value="3"/>
</dbReference>
<gene>
    <name evidence="8 9" type="primary">LOC110989943</name>
</gene>
<dbReference type="PROSITE" id="PS50038">
    <property type="entry name" value="FZ"/>
    <property type="match status" value="4"/>
</dbReference>
<keyword evidence="4" id="KW-0732">Signal</keyword>
<dbReference type="InterPro" id="IPR036179">
    <property type="entry name" value="Ig-like_dom_sf"/>
</dbReference>
<feature type="domain" description="FZ" evidence="5">
    <location>
        <begin position="26"/>
        <end position="160"/>
    </location>
</feature>
<feature type="domain" description="Ig-like" evidence="6">
    <location>
        <begin position="1411"/>
        <end position="1504"/>
    </location>
</feature>
<dbReference type="GO" id="GO:0042813">
    <property type="term" value="F:Wnt receptor activity"/>
    <property type="evidence" value="ECO:0007669"/>
    <property type="project" value="TreeGrafter"/>
</dbReference>
<accession>A0A8B7ZY60</accession>
<dbReference type="RefSeq" id="XP_022110354.1">
    <property type="nucleotide sequence ID" value="XM_022254662.1"/>
</dbReference>
<evidence type="ECO:0000256" key="4">
    <source>
        <dbReference type="SAM" id="SignalP"/>
    </source>
</evidence>
<dbReference type="GO" id="GO:0005886">
    <property type="term" value="C:plasma membrane"/>
    <property type="evidence" value="ECO:0007669"/>
    <property type="project" value="TreeGrafter"/>
</dbReference>
<feature type="disulfide bond" evidence="3">
    <location>
        <begin position="90"/>
        <end position="128"/>
    </location>
</feature>
<dbReference type="InterPro" id="IPR036790">
    <property type="entry name" value="Frizzled_dom_sf"/>
</dbReference>
<evidence type="ECO:0000256" key="3">
    <source>
        <dbReference type="PROSITE-ProRule" id="PRU00090"/>
    </source>
</evidence>
<organism evidence="7 8">
    <name type="scientific">Acanthaster planci</name>
    <name type="common">Crown-of-thorns starfish</name>
    <dbReference type="NCBI Taxonomy" id="133434"/>
    <lineage>
        <taxon>Eukaryota</taxon>
        <taxon>Metazoa</taxon>
        <taxon>Echinodermata</taxon>
        <taxon>Eleutherozoa</taxon>
        <taxon>Asterozoa</taxon>
        <taxon>Asteroidea</taxon>
        <taxon>Valvatacea</taxon>
        <taxon>Valvatida</taxon>
        <taxon>Acanthasteridae</taxon>
        <taxon>Acanthaster</taxon>
    </lineage>
</organism>
<dbReference type="InterPro" id="IPR015526">
    <property type="entry name" value="Frizzled/SFRP"/>
</dbReference>
<name>A0A8B7ZY60_ACAPL</name>
<feature type="domain" description="Ig-like" evidence="6">
    <location>
        <begin position="1180"/>
        <end position="1263"/>
    </location>
</feature>
<feature type="disulfide bond" evidence="3">
    <location>
        <begin position="1302"/>
        <end position="1363"/>
    </location>
</feature>
<evidence type="ECO:0000313" key="7">
    <source>
        <dbReference type="Proteomes" id="UP000694845"/>
    </source>
</evidence>
<feature type="domain" description="Ig-like" evidence="6">
    <location>
        <begin position="149"/>
        <end position="255"/>
    </location>
</feature>
<evidence type="ECO:0000256" key="1">
    <source>
        <dbReference type="ARBA" id="ARBA00022473"/>
    </source>
</evidence>
<dbReference type="GO" id="GO:0017147">
    <property type="term" value="F:Wnt-protein binding"/>
    <property type="evidence" value="ECO:0007669"/>
    <property type="project" value="TreeGrafter"/>
</dbReference>
<sequence length="1505" mass="162205">MPSILKWQEVLVIVLTASVNFVAAGHADGPCEPITVNACRGKGVIHHYTRTPIELPYGPGSEDLDRFQTQHEAIHQLRPYLPLLSRGRGCREYFKPLACAAYLPACEDGSDGAVPPCRDLCEMARAKCWRSVRHVGLGWPRQLDCSRFPRPTENSACISALNLGQVEVTGSSTGDVEVVEVRVTCSYDLSPHLQPQWLAPDGHMISDDERDRIFAQRTDKHTTTLVVLRYMDSFDSGNYSCVVGNRDFVHSVTLANIYEPAADPTTCEPIQGSWWCQSSINYAEIQLPNAYGMATQEEIRHKLERYGEVARSGCSRYLSVALCSTYLSPCNTSREAKPALCRDLCEQVGAECADIIRDAGIAPLPCEELVYQADGDCYNGIKIGPATVLDTATGKRVEVICHHASKFWSAWITPNSTKLYAGVTPESARVTVESEGSNVLRLIINDFVDSQDAGIYTCSDGESYSRSITLDSIHQPNPSSNEVVIGDVHAMDMNGVPFIVVACAYNSRPAFQPIWLDLYGSEVPPGSFPLDQTPDFSTNIKAVNTTDSITTLVITDFQDAIHAGVYTCQGQGPDSAKTVSIGDISRGPLATNQMPPSGVNEILISDVVSTSVGGSTFVAVACIYIAYPVFQPVWLDLYGSVVPQHSFSSDKGPDLSIRIQAVNSSESVTTLLITDFKDATDAGVYTCQGQGPDSAKTVVIGDISRGPLATSQMPPSGVNEVLISDVISSSVGGSTVITVPCVYVARPTFQPVWLDLYGSVVPLRNISVDQESDLTIRIQAVSSVEGVSVLLITDFQDATDAGVYTCQGQGPDSAKTVVIGDISQGPLADGRPEKPLNEVSISDVISSSVGGSTVITVPCVYVARPTFQPVWLDLYGSVVPLRNFSLDQVSDLSIRIQAVSSVEGVSVLLITDFQNATDAGVYTCRGEGPDSAKTVVIGDISQGPLTTSQMPPSGVKEVRISEIVRTNVAGLDMTAVQCTYILQPAFQPVWLDLYGSVVSKTQDPLAHIQVVHSSDSITALLIMDFQDATDAGVYTCLGQEPDSAETVIIGDISLGPLANRSQEPSDKQPSCEEIQIPACSVGISYSSTYVPNLVGLSQDELGPIFSRIEPALAGSCGSYLRAFMCALYLPPCRELAVLPCQELCLANVDKCTEELEPSFSPDDLAQMREQCTQMPSESDPTIPCHNGKEVRIGSVEGSGTDVIQVECTYNLLPTFQPRWFSPTGHEILTDSEARIQVVHSRDSVTTLVIKDFQDATDAGVYTCLGQGPDFGDTVAIGNISLGPQANRSQEPSVAVPAEQPTCEEIRIPACSAGIGYSSTFVPNLVGLSQDELGPIFSRIEPALAGSCGSYLRAFTCALYLPPCREQAVLPCQELCLTNVDKCAEALGPAFSRDDLADMREKCANMPSESDPTIPCHNVEEVKIGSVKGSGTDVVQVECTYNLLPPFQPRWFSPTGREILTGSYRRVRVIETSNSVTMLEINNYDPRQDQGTYTCAGQNQQVTVDL</sequence>
<dbReference type="InterPro" id="IPR013783">
    <property type="entry name" value="Ig-like_fold"/>
</dbReference>
<feature type="domain" description="Ig-like" evidence="6">
    <location>
        <begin position="832"/>
        <end position="936"/>
    </location>
</feature>
<dbReference type="InterPro" id="IPR003598">
    <property type="entry name" value="Ig_sub2"/>
</dbReference>
<dbReference type="InterPro" id="IPR020067">
    <property type="entry name" value="Frizzled_dom"/>
</dbReference>
<evidence type="ECO:0000259" key="6">
    <source>
        <dbReference type="PROSITE" id="PS50835"/>
    </source>
</evidence>
<dbReference type="GO" id="GO:0035567">
    <property type="term" value="P:non-canonical Wnt signaling pathway"/>
    <property type="evidence" value="ECO:0007669"/>
    <property type="project" value="TreeGrafter"/>
</dbReference>
<feature type="signal peptide" evidence="4">
    <location>
        <begin position="1"/>
        <end position="24"/>
    </location>
</feature>
<feature type="disulfide bond" evidence="3">
    <location>
        <begin position="314"/>
        <end position="352"/>
    </location>
</feature>
<feature type="domain" description="FZ" evidence="5">
    <location>
        <begin position="262"/>
        <end position="380"/>
    </location>
</feature>
<evidence type="ECO:0000256" key="2">
    <source>
        <dbReference type="ARBA" id="ARBA00023157"/>
    </source>
</evidence>
<feature type="domain" description="FZ" evidence="5">
    <location>
        <begin position="1297"/>
        <end position="1418"/>
    </location>
</feature>
<dbReference type="GeneID" id="110989943"/>
<feature type="disulfide bond" evidence="3">
    <location>
        <begin position="1310"/>
        <end position="1356"/>
    </location>
</feature>
<dbReference type="CDD" id="cd07066">
    <property type="entry name" value="CRD_FZ"/>
    <property type="match status" value="3"/>
</dbReference>
<evidence type="ECO:0000313" key="9">
    <source>
        <dbReference type="RefSeq" id="XP_022110355.1"/>
    </source>
</evidence>
<feature type="domain" description="FZ" evidence="5">
    <location>
        <begin position="1066"/>
        <end position="1187"/>
    </location>
</feature>